<dbReference type="AlphaFoldDB" id="A0A543KVW2"/>
<evidence type="ECO:0000313" key="2">
    <source>
        <dbReference type="EMBL" id="TQM99209.1"/>
    </source>
</evidence>
<reference evidence="2 3" key="1">
    <citation type="submission" date="2019-06" db="EMBL/GenBank/DDBJ databases">
        <title>Genomic Encyclopedia of Archaeal and Bacterial Type Strains, Phase II (KMG-II): from individual species to whole genera.</title>
        <authorList>
            <person name="Goeker M."/>
        </authorList>
    </citation>
    <scope>NUCLEOTIDE SEQUENCE [LARGE SCALE GENOMIC DNA]</scope>
    <source>
        <strain evidence="2 3">DSM 7270</strain>
    </source>
</reference>
<keyword evidence="1" id="KW-0732">Signal</keyword>
<sequence length="260" mass="27609">MSFKQPLTLTAATLATLLSTTIHAEAVEGLLEKGATHSALFTVSPESGDLVGYAVKNASPAGKAILKNCLPGMLCKVEKATSRILDETSALTFSEQPMGWYEITKAQGPIGVETLVHGYESAVKTRFGTVSVRDDDKALLFKGKPVQPAIEGNSNLHIVARYEWGADDVLLLQDTGGSACPAQFRIVQFSAKGLKTSPAFGTCSDLIYPSFDVKTGVTVAMVGFAGPFDSAAAQKKAGMSKAVYRWDGRGTLMENGRVVR</sequence>
<comment type="caution">
    <text evidence="2">The sequence shown here is derived from an EMBL/GenBank/DDBJ whole genome shotgun (WGS) entry which is preliminary data.</text>
</comment>
<evidence type="ECO:0000313" key="3">
    <source>
        <dbReference type="Proteomes" id="UP000316993"/>
    </source>
</evidence>
<proteinExistence type="predicted"/>
<evidence type="ECO:0000256" key="1">
    <source>
        <dbReference type="SAM" id="SignalP"/>
    </source>
</evidence>
<dbReference type="RefSeq" id="WP_244939160.1">
    <property type="nucleotide sequence ID" value="NZ_VFPV01000004.1"/>
</dbReference>
<feature type="signal peptide" evidence="1">
    <location>
        <begin position="1"/>
        <end position="24"/>
    </location>
</feature>
<name>A0A543KVW2_9BURK</name>
<dbReference type="EMBL" id="VFPV01000004">
    <property type="protein sequence ID" value="TQM99209.1"/>
    <property type="molecule type" value="Genomic_DNA"/>
</dbReference>
<feature type="chain" id="PRO_5021804042" evidence="1">
    <location>
        <begin position="25"/>
        <end position="260"/>
    </location>
</feature>
<protein>
    <submittedName>
        <fullName evidence="2">Uncharacterized protein</fullName>
    </submittedName>
</protein>
<organism evidence="2 3">
    <name type="scientific">Acidovorax temperans</name>
    <dbReference type="NCBI Taxonomy" id="80878"/>
    <lineage>
        <taxon>Bacteria</taxon>
        <taxon>Pseudomonadati</taxon>
        <taxon>Pseudomonadota</taxon>
        <taxon>Betaproteobacteria</taxon>
        <taxon>Burkholderiales</taxon>
        <taxon>Comamonadaceae</taxon>
        <taxon>Acidovorax</taxon>
    </lineage>
</organism>
<dbReference type="Proteomes" id="UP000316993">
    <property type="component" value="Unassembled WGS sequence"/>
</dbReference>
<gene>
    <name evidence="2" type="ORF">BDD18_3859</name>
</gene>
<accession>A0A543KVW2</accession>